<gene>
    <name evidence="2" type="ORF">NAV_LOCUS8549</name>
</gene>
<accession>A0A498SPL8</accession>
<keyword evidence="3" id="KW-1185">Reference proteome</keyword>
<evidence type="ECO:0000313" key="2">
    <source>
        <dbReference type="EMBL" id="VBB33758.1"/>
    </source>
</evidence>
<feature type="chain" id="PRO_5019807682" description="Glycoside hydrolase family 5 domain-containing protein" evidence="1">
    <location>
        <begin position="28"/>
        <end position="176"/>
    </location>
</feature>
<keyword evidence="1" id="KW-0732">Signal</keyword>
<dbReference type="EMBL" id="UPTC01002674">
    <property type="protein sequence ID" value="VBB33758.1"/>
    <property type="molecule type" value="Genomic_DNA"/>
</dbReference>
<dbReference type="AlphaFoldDB" id="A0A498SPL8"/>
<organism evidence="2 3">
    <name type="scientific">Acanthocheilonema viteae</name>
    <name type="common">Filarial nematode worm</name>
    <name type="synonym">Dipetalonema viteae</name>
    <dbReference type="NCBI Taxonomy" id="6277"/>
    <lineage>
        <taxon>Eukaryota</taxon>
        <taxon>Metazoa</taxon>
        <taxon>Ecdysozoa</taxon>
        <taxon>Nematoda</taxon>
        <taxon>Chromadorea</taxon>
        <taxon>Rhabditida</taxon>
        <taxon>Spirurina</taxon>
        <taxon>Spiruromorpha</taxon>
        <taxon>Filarioidea</taxon>
        <taxon>Onchocercidae</taxon>
        <taxon>Acanthocheilonema</taxon>
    </lineage>
</organism>
<reference evidence="2 3" key="1">
    <citation type="submission" date="2018-08" db="EMBL/GenBank/DDBJ databases">
        <authorList>
            <person name="Laetsch R D."/>
            <person name="Stevens L."/>
            <person name="Kumar S."/>
            <person name="Blaxter L. M."/>
        </authorList>
    </citation>
    <scope>NUCLEOTIDE SEQUENCE [LARGE SCALE GENOMIC DNA]</scope>
</reference>
<proteinExistence type="predicted"/>
<evidence type="ECO:0008006" key="4">
    <source>
        <dbReference type="Google" id="ProtNLM"/>
    </source>
</evidence>
<dbReference type="OrthoDB" id="5837262at2759"/>
<name>A0A498SPL8_ACAVI</name>
<dbReference type="Proteomes" id="UP000276991">
    <property type="component" value="Unassembled WGS sequence"/>
</dbReference>
<protein>
    <recommendedName>
        <fullName evidence="4">Glycoside hydrolase family 5 domain-containing protein</fullName>
    </recommendedName>
</protein>
<evidence type="ECO:0000313" key="3">
    <source>
        <dbReference type="Proteomes" id="UP000276991"/>
    </source>
</evidence>
<feature type="signal peptide" evidence="1">
    <location>
        <begin position="1"/>
        <end position="27"/>
    </location>
</feature>
<sequence length="176" mass="19236">MFSTLDSNMFSIMFIFTISLFHLHTQAYLADFPSTGPISPYIGSIPALVNAKTYDQILQEIIGPPTNYSNGFFWPPPRALVAKILEKNILQSSGLAGLGLESLELSGMGLGLSNMNPIGLLENLQRAFARGVQVIQIPLSSSSSTLPQCQAPCFVCSPQTYTPGILYLKFRNSRMN</sequence>
<evidence type="ECO:0000256" key="1">
    <source>
        <dbReference type="SAM" id="SignalP"/>
    </source>
</evidence>